<dbReference type="EMBL" id="JBHUFC010000001">
    <property type="protein sequence ID" value="MFD1786071.1"/>
    <property type="molecule type" value="Genomic_DNA"/>
</dbReference>
<dbReference type="Pfam" id="PF00326">
    <property type="entry name" value="Peptidase_S9"/>
    <property type="match status" value="1"/>
</dbReference>
<dbReference type="PANTHER" id="PTHR42776">
    <property type="entry name" value="SERINE PEPTIDASE S9 FAMILY MEMBER"/>
    <property type="match status" value="1"/>
</dbReference>
<accession>A0ABW4N7Y7</accession>
<dbReference type="SUPFAM" id="SSF82171">
    <property type="entry name" value="DPP6 N-terminal domain-like"/>
    <property type="match status" value="1"/>
</dbReference>
<gene>
    <name evidence="4" type="ORF">ACFSC3_00655</name>
</gene>
<feature type="chain" id="PRO_5046519204" evidence="2">
    <location>
        <begin position="23"/>
        <end position="644"/>
    </location>
</feature>
<dbReference type="Gene3D" id="3.40.50.1820">
    <property type="entry name" value="alpha/beta hydrolase"/>
    <property type="match status" value="1"/>
</dbReference>
<dbReference type="RefSeq" id="WP_380937706.1">
    <property type="nucleotide sequence ID" value="NZ_JBHUFC010000001.1"/>
</dbReference>
<keyword evidence="2" id="KW-0732">Signal</keyword>
<evidence type="ECO:0000259" key="3">
    <source>
        <dbReference type="Pfam" id="PF00326"/>
    </source>
</evidence>
<dbReference type="InterPro" id="IPR029058">
    <property type="entry name" value="AB_hydrolase_fold"/>
</dbReference>
<evidence type="ECO:0000256" key="2">
    <source>
        <dbReference type="SAM" id="SignalP"/>
    </source>
</evidence>
<evidence type="ECO:0000313" key="4">
    <source>
        <dbReference type="EMBL" id="MFD1786071.1"/>
    </source>
</evidence>
<reference evidence="5" key="1">
    <citation type="journal article" date="2019" name="Int. J. Syst. Evol. Microbiol.">
        <title>The Global Catalogue of Microorganisms (GCM) 10K type strain sequencing project: providing services to taxonomists for standard genome sequencing and annotation.</title>
        <authorList>
            <consortium name="The Broad Institute Genomics Platform"/>
            <consortium name="The Broad Institute Genome Sequencing Center for Infectious Disease"/>
            <person name="Wu L."/>
            <person name="Ma J."/>
        </authorList>
    </citation>
    <scope>NUCLEOTIDE SEQUENCE [LARGE SCALE GENOMIC DNA]</scope>
    <source>
        <strain evidence="5">Q85</strain>
    </source>
</reference>
<dbReference type="Proteomes" id="UP001597283">
    <property type="component" value="Unassembled WGS sequence"/>
</dbReference>
<keyword evidence="5" id="KW-1185">Reference proteome</keyword>
<dbReference type="InterPro" id="IPR001375">
    <property type="entry name" value="Peptidase_S9_cat"/>
</dbReference>
<proteinExistence type="predicted"/>
<evidence type="ECO:0000256" key="1">
    <source>
        <dbReference type="ARBA" id="ARBA00022801"/>
    </source>
</evidence>
<dbReference type="SUPFAM" id="SSF53474">
    <property type="entry name" value="alpha/beta-Hydrolases"/>
    <property type="match status" value="1"/>
</dbReference>
<name>A0ABW4N7Y7_9SPHN</name>
<keyword evidence="1 4" id="KW-0378">Hydrolase</keyword>
<organism evidence="4 5">
    <name type="scientific">Sphingomonas floccifaciens</name>
    <dbReference type="NCBI Taxonomy" id="1844115"/>
    <lineage>
        <taxon>Bacteria</taxon>
        <taxon>Pseudomonadati</taxon>
        <taxon>Pseudomonadota</taxon>
        <taxon>Alphaproteobacteria</taxon>
        <taxon>Sphingomonadales</taxon>
        <taxon>Sphingomonadaceae</taxon>
        <taxon>Sphingomonas</taxon>
    </lineage>
</organism>
<evidence type="ECO:0000313" key="5">
    <source>
        <dbReference type="Proteomes" id="UP001597283"/>
    </source>
</evidence>
<dbReference type="PANTHER" id="PTHR42776:SF27">
    <property type="entry name" value="DIPEPTIDYL PEPTIDASE FAMILY MEMBER 6"/>
    <property type="match status" value="1"/>
</dbReference>
<dbReference type="EC" id="3.4.-.-" evidence="4"/>
<dbReference type="GO" id="GO:0016787">
    <property type="term" value="F:hydrolase activity"/>
    <property type="evidence" value="ECO:0007669"/>
    <property type="project" value="UniProtKB-KW"/>
</dbReference>
<feature type="domain" description="Peptidase S9 prolyl oligopeptidase catalytic" evidence="3">
    <location>
        <begin position="439"/>
        <end position="641"/>
    </location>
</feature>
<protein>
    <submittedName>
        <fullName evidence="4">Alpha/beta hydrolase family protein</fullName>
        <ecNumber evidence="4">3.4.-.-</ecNumber>
    </submittedName>
</protein>
<sequence>MRRMSLFVLAIAAGSLTVGSTAQTPPAKPTGPRPIEHFAELPALVGPKLSPDGKRIAAQVAIKGKQYFAILSVEGQTPPRLIGTGKGDLNWWRWVNDDWLVVGIGDKVPVANVGEWYIRRAVGVGASDGKIVPLVARNAAQTADDVIWTARDGTPRALIAYQTSIYSNDPNFWPQVDEVDVSTGKTKRVVGPREGVMTWVADGRGVVRMGIGSSLDGRQRRVLYRHDAGQDFTTIVKARTHKDNYVVPASFLADPTKALAMADDADGFGGLYEYDLTKLELGKRLYGSKGFDLGGYVLNDARDGLTGITYDDDTSRTEWIDPDMVALQAEVQGFVKNGRVAILNYSRDHSRAIVDVGATNSPGAFYLYDRPTKDMRLLAYGNAAIRSARLNPIRTIRYKARDGLEIAAILTLPKGKSNNLPLIVLPHGGPFARDAEEWDWWTQFLAERGYAVVQPNYRGSSGYGTQFTVKGQGQWGLAMQDDLNDAVAQLAKDGIADPKRVCIVGASYGGYAAMRAAQRDPGVYRCAVSYAGVSDLPRLRRYDSQFLNSGARSDWLKLQAADFKAVSPIFSPEKTAIPLLLVHGKADTVVPIAQSREMAERLREAGKDVTYIEQPLGDHHFTRGEDRLEFLRALQAFLDKHNPA</sequence>
<comment type="caution">
    <text evidence="4">The sequence shown here is derived from an EMBL/GenBank/DDBJ whole genome shotgun (WGS) entry which is preliminary data.</text>
</comment>
<feature type="signal peptide" evidence="2">
    <location>
        <begin position="1"/>
        <end position="22"/>
    </location>
</feature>